<evidence type="ECO:0000313" key="2">
    <source>
        <dbReference type="Proteomes" id="UP000095281"/>
    </source>
</evidence>
<feature type="coiled-coil region" evidence="1">
    <location>
        <begin position="116"/>
        <end position="143"/>
    </location>
</feature>
<dbReference type="Proteomes" id="UP000095281">
    <property type="component" value="Unplaced"/>
</dbReference>
<feature type="coiled-coil region" evidence="1">
    <location>
        <begin position="223"/>
        <end position="372"/>
    </location>
</feature>
<dbReference type="WBParaSite" id="MhA1_Contig224.frz3.gene6">
    <property type="protein sequence ID" value="MhA1_Contig224.frz3.gene6"/>
    <property type="gene ID" value="MhA1_Contig224.frz3.gene6"/>
</dbReference>
<name>A0A1I8BFC3_MELHA</name>
<keyword evidence="2" id="KW-1185">Reference proteome</keyword>
<sequence>MPNANLVPLENVRKWPRGIDSNSTQQSTSNITTAFSNEQNVLKEENQTNNSQYTSGACTKCGNFGHLTFQFHTFTQKKSKKNNNVLSSNSSSKEEINSLLKMNEKAHNSPSTGDSCISLESQKESFHERIQRLEIEKDKMSKAFELILGKFEKQNSTQHLSPNSSLKEFVTFNDLQNHPFIQQLHEKIKSLTQKMSDRQIMIEQNLSFQKLTNNENKINNFGFKQQKEDNNQKELEIKKIKRKEEINLNTNELKEENQKLKNELVTSKNLVSLLELERTQIKQQFEKDIEKIQNEFNHYKSENERFSDLYNKQKIKDKAINEQNINLARKNRKLSAELDLSNKKIKELETQINQINNNANKQEDEKVNEEDDKEINIKVDVQNEKEKQMRFVKIKNKINRIDCEYTCCENKCINSNISNGCCNSKNGYVCVYDVNNCFTKIKYYFTNNKRKENKWIRLFAQISFSKGCCYGKGFSLYYFEVTMIKEETNFCYAGIGLYNTTVDDTNISNTNTNIFLCNDSTINWQDYQKFSWEDGDVFGYGIVYPARSDYKTDPYIFLLKMGVKLV</sequence>
<dbReference type="AlphaFoldDB" id="A0A1I8BFC3"/>
<evidence type="ECO:0000313" key="3">
    <source>
        <dbReference type="WBParaSite" id="MhA1_Contig224.frz3.gene6"/>
    </source>
</evidence>
<proteinExistence type="predicted"/>
<keyword evidence="1" id="KW-0175">Coiled coil</keyword>
<accession>A0A1I8BFC3</accession>
<organism evidence="2 3">
    <name type="scientific">Meloidogyne hapla</name>
    <name type="common">Root-knot nematode worm</name>
    <dbReference type="NCBI Taxonomy" id="6305"/>
    <lineage>
        <taxon>Eukaryota</taxon>
        <taxon>Metazoa</taxon>
        <taxon>Ecdysozoa</taxon>
        <taxon>Nematoda</taxon>
        <taxon>Chromadorea</taxon>
        <taxon>Rhabditida</taxon>
        <taxon>Tylenchina</taxon>
        <taxon>Tylenchomorpha</taxon>
        <taxon>Tylenchoidea</taxon>
        <taxon>Meloidogynidae</taxon>
        <taxon>Meloidogyninae</taxon>
        <taxon>Meloidogyne</taxon>
    </lineage>
</organism>
<evidence type="ECO:0000256" key="1">
    <source>
        <dbReference type="SAM" id="Coils"/>
    </source>
</evidence>
<reference evidence="3" key="1">
    <citation type="submission" date="2016-11" db="UniProtKB">
        <authorList>
            <consortium name="WormBaseParasite"/>
        </authorList>
    </citation>
    <scope>IDENTIFICATION</scope>
</reference>
<protein>
    <submittedName>
        <fullName evidence="3">Uncharacterized protein</fullName>
    </submittedName>
</protein>